<keyword evidence="3" id="KW-0804">Transcription</keyword>
<comment type="caution">
    <text evidence="6">The sequence shown here is derived from an EMBL/GenBank/DDBJ whole genome shotgun (WGS) entry which is preliminary data.</text>
</comment>
<dbReference type="SMART" id="SM00421">
    <property type="entry name" value="HTH_LUXR"/>
    <property type="match status" value="1"/>
</dbReference>
<dbReference type="RefSeq" id="WP_223403490.1">
    <property type="nucleotide sequence ID" value="NZ_JAGSHT010000005.1"/>
</dbReference>
<feature type="domain" description="HTH luxR-type" evidence="5">
    <location>
        <begin position="839"/>
        <end position="904"/>
    </location>
</feature>
<dbReference type="Gene3D" id="1.10.10.10">
    <property type="entry name" value="Winged helix-like DNA-binding domain superfamily/Winged helix DNA-binding domain"/>
    <property type="match status" value="1"/>
</dbReference>
<dbReference type="InterPro" id="IPR041617">
    <property type="entry name" value="TPR_MalT"/>
</dbReference>
<dbReference type="PANTHER" id="PTHR44688:SF16">
    <property type="entry name" value="DNA-BINDING TRANSCRIPTIONAL ACTIVATOR DEVR_DOSR"/>
    <property type="match status" value="1"/>
</dbReference>
<keyword evidence="2" id="KW-0238">DNA-binding</keyword>
<evidence type="ECO:0000313" key="7">
    <source>
        <dbReference type="Proteomes" id="UP000826651"/>
    </source>
</evidence>
<dbReference type="InterPro" id="IPR016032">
    <property type="entry name" value="Sig_transdc_resp-reg_C-effctor"/>
</dbReference>
<evidence type="ECO:0000256" key="1">
    <source>
        <dbReference type="ARBA" id="ARBA00023015"/>
    </source>
</evidence>
<dbReference type="Gene3D" id="3.40.50.300">
    <property type="entry name" value="P-loop containing nucleotide triphosphate hydrolases"/>
    <property type="match status" value="1"/>
</dbReference>
<feature type="compositionally biased region" description="Polar residues" evidence="4">
    <location>
        <begin position="442"/>
        <end position="452"/>
    </location>
</feature>
<evidence type="ECO:0000259" key="5">
    <source>
        <dbReference type="PROSITE" id="PS50043"/>
    </source>
</evidence>
<dbReference type="PANTHER" id="PTHR44688">
    <property type="entry name" value="DNA-BINDING TRANSCRIPTIONAL ACTIVATOR DEVR_DOSR"/>
    <property type="match status" value="1"/>
</dbReference>
<dbReference type="PROSITE" id="PS50043">
    <property type="entry name" value="HTH_LUXR_2"/>
    <property type="match status" value="1"/>
</dbReference>
<dbReference type="InterPro" id="IPR000792">
    <property type="entry name" value="Tscrpt_reg_LuxR_C"/>
</dbReference>
<organism evidence="6 7">
    <name type="scientific">Occultella gossypii</name>
    <dbReference type="NCBI Taxonomy" id="2800820"/>
    <lineage>
        <taxon>Bacteria</taxon>
        <taxon>Bacillati</taxon>
        <taxon>Actinomycetota</taxon>
        <taxon>Actinomycetes</taxon>
        <taxon>Micrococcales</taxon>
        <taxon>Ruaniaceae</taxon>
        <taxon>Occultella</taxon>
    </lineage>
</organism>
<dbReference type="Pfam" id="PF00196">
    <property type="entry name" value="GerE"/>
    <property type="match status" value="1"/>
</dbReference>
<gene>
    <name evidence="6" type="ORF">KCQ71_04980</name>
</gene>
<accession>A0ABS7S594</accession>
<keyword evidence="7" id="KW-1185">Reference proteome</keyword>
<proteinExistence type="predicted"/>
<dbReference type="EMBL" id="JAGSHT010000005">
    <property type="protein sequence ID" value="MBZ2195495.1"/>
    <property type="molecule type" value="Genomic_DNA"/>
</dbReference>
<evidence type="ECO:0000256" key="4">
    <source>
        <dbReference type="SAM" id="MobiDB-lite"/>
    </source>
</evidence>
<keyword evidence="1" id="KW-0805">Transcription regulation</keyword>
<dbReference type="SUPFAM" id="SSF48452">
    <property type="entry name" value="TPR-like"/>
    <property type="match status" value="1"/>
</dbReference>
<dbReference type="InterPro" id="IPR036388">
    <property type="entry name" value="WH-like_DNA-bd_sf"/>
</dbReference>
<evidence type="ECO:0000256" key="3">
    <source>
        <dbReference type="ARBA" id="ARBA00023163"/>
    </source>
</evidence>
<evidence type="ECO:0000313" key="6">
    <source>
        <dbReference type="EMBL" id="MBZ2195495.1"/>
    </source>
</evidence>
<dbReference type="Proteomes" id="UP000826651">
    <property type="component" value="Unassembled WGS sequence"/>
</dbReference>
<dbReference type="Pfam" id="PF25873">
    <property type="entry name" value="WHD_MalT"/>
    <property type="match status" value="1"/>
</dbReference>
<dbReference type="SUPFAM" id="SSF52540">
    <property type="entry name" value="P-loop containing nucleoside triphosphate hydrolases"/>
    <property type="match status" value="1"/>
</dbReference>
<evidence type="ECO:0000256" key="2">
    <source>
        <dbReference type="ARBA" id="ARBA00023125"/>
    </source>
</evidence>
<dbReference type="CDD" id="cd06170">
    <property type="entry name" value="LuxR_C_like"/>
    <property type="match status" value="1"/>
</dbReference>
<dbReference type="PRINTS" id="PR00038">
    <property type="entry name" value="HTHLUXR"/>
</dbReference>
<dbReference type="Gene3D" id="1.25.40.10">
    <property type="entry name" value="Tetratricopeptide repeat domain"/>
    <property type="match status" value="1"/>
</dbReference>
<dbReference type="InterPro" id="IPR011990">
    <property type="entry name" value="TPR-like_helical_dom_sf"/>
</dbReference>
<dbReference type="Pfam" id="PF17874">
    <property type="entry name" value="TPR_MalT"/>
    <property type="match status" value="1"/>
</dbReference>
<protein>
    <submittedName>
        <fullName evidence="6">Helix-turn-helix transcriptional regulator</fullName>
    </submittedName>
</protein>
<sequence>MPLLGTKLHVPSSRRRLVPRARLTDRLRGPANPRLVLIAAPAGFGKTTLMTQWLGGTDAARVAWLSLDPTDADAHRFLTHLIAAVQVASPGTGDDASRLLENDPEAALASLINDLDALPGRTVIALDDFHVLDAAPAHEAVTFLLDNLPPQVTLAITTRVDPPLPLPRLRARGELVEIRAADLRFTQDEATAFLTDVMDLPLAAEHVAALEERTEGWAAGLQLAALSARTRIGSDARSLDAFIDDFAGSHRFVLDYLVEEVLDSQPDQNARFLLDTAILGALTGSLCDALTGRTDGAATLAELERANLFLVPLDDERRWFRYHHLFAEALRARLGAQDPERARRLHRAAAAWYAAHEQLPDGVPHALAGGDAGQAADLVELAVAGLRRRREDRDLRAWVRALPEAEVRGRPLLAATFAWSLLSDGDLDRAADWLDAAEAALTQPTTDETPSPRTQPPPSDAAKARDRELAALPSLLAAYRASLAQAGGDIAGTLEHARRALDLAGEDHMSRGAAAGFLGMAAWAAGDLPTALGTFEQAVRSLHQAGNVADALGATVILAEMWLARGRPDQARRLYEHALEVAQSHPPLSTTGDLHVGLADVLREQGELTAAAAHLQAARDLGDRASLPENRHRWHTAMAHLLRARGDLAGAVASLDAAEPLFRPGFFPDVHPIPAARARLRIAQGGLADARDWARRRDLTPDADPAYLAEFDQLTLARLEVADHRPDGGAASLGDVTDRLGHLAAAADAAGRTGSVLDALVVRALAQHAGGDLDAALVDLGRALTLGVPAGYRRLFLDEGEPMLELLRAAVADPKQAALARELLDAVGQDAAGEAAPDLAPPDDRLSDRELEVLRLLATDLAGPEIAQRLFVSVNTLRTHTKHIFTKLDVNTRRAAVRRGAEQGLL</sequence>
<dbReference type="InterPro" id="IPR059106">
    <property type="entry name" value="WHD_MalT"/>
</dbReference>
<name>A0ABS7S594_9MICO</name>
<feature type="region of interest" description="Disordered" evidence="4">
    <location>
        <begin position="442"/>
        <end position="465"/>
    </location>
</feature>
<dbReference type="SUPFAM" id="SSF46894">
    <property type="entry name" value="C-terminal effector domain of the bipartite response regulators"/>
    <property type="match status" value="1"/>
</dbReference>
<dbReference type="InterPro" id="IPR027417">
    <property type="entry name" value="P-loop_NTPase"/>
</dbReference>
<reference evidence="6 7" key="1">
    <citation type="submission" date="2021-04" db="EMBL/GenBank/DDBJ databases">
        <title>Ruania sp. nov., isolated from sandy soil of mangrove forest.</title>
        <authorList>
            <person name="Ge X."/>
            <person name="Huang R."/>
            <person name="Liu W."/>
        </authorList>
    </citation>
    <scope>NUCLEOTIDE SEQUENCE [LARGE SCALE GENOMIC DNA]</scope>
    <source>
        <strain evidence="6 7">N2-46</strain>
    </source>
</reference>